<dbReference type="GO" id="GO:0046872">
    <property type="term" value="F:metal ion binding"/>
    <property type="evidence" value="ECO:0007669"/>
    <property type="project" value="UniProtKB-KW"/>
</dbReference>
<evidence type="ECO:0000256" key="2">
    <source>
        <dbReference type="ARBA" id="ARBA00022723"/>
    </source>
</evidence>
<evidence type="ECO:0000256" key="1">
    <source>
        <dbReference type="ARBA" id="ARBA00005495"/>
    </source>
</evidence>
<gene>
    <name evidence="7" type="ORF">FHR94_002219</name>
</gene>
<evidence type="ECO:0000313" key="7">
    <source>
        <dbReference type="EMBL" id="MBB3190975.1"/>
    </source>
</evidence>
<comment type="similarity">
    <text evidence="1">Belongs to the Gfa family.</text>
</comment>
<evidence type="ECO:0000256" key="3">
    <source>
        <dbReference type="ARBA" id="ARBA00022833"/>
    </source>
</evidence>
<keyword evidence="2" id="KW-0479">Metal-binding</keyword>
<dbReference type="Pfam" id="PF04828">
    <property type="entry name" value="GFA"/>
    <property type="match status" value="1"/>
</dbReference>
<keyword evidence="5" id="KW-0732">Signal</keyword>
<feature type="domain" description="CENP-V/GFA" evidence="6">
    <location>
        <begin position="88"/>
        <end position="147"/>
    </location>
</feature>
<feature type="region of interest" description="Disordered" evidence="4">
    <location>
        <begin position="139"/>
        <end position="161"/>
    </location>
</feature>
<protein>
    <recommendedName>
        <fullName evidence="6">CENP-V/GFA domain-containing protein</fullName>
    </recommendedName>
</protein>
<dbReference type="SUPFAM" id="SSF51316">
    <property type="entry name" value="Mss4-like"/>
    <property type="match status" value="1"/>
</dbReference>
<evidence type="ECO:0000256" key="5">
    <source>
        <dbReference type="SAM" id="SignalP"/>
    </source>
</evidence>
<feature type="signal peptide" evidence="5">
    <location>
        <begin position="1"/>
        <end position="20"/>
    </location>
</feature>
<evidence type="ECO:0000256" key="4">
    <source>
        <dbReference type="SAM" id="MobiDB-lite"/>
    </source>
</evidence>
<evidence type="ECO:0000259" key="6">
    <source>
        <dbReference type="Pfam" id="PF04828"/>
    </source>
</evidence>
<sequence length="210" mass="22954">MTISPLLMLLGLPLVMPTMTETSLPPVRPTTFPPRRSRLGCATGRWWTSEPAVDAGDGGSRQVDVRRQIRKAPRLEVATRPGGDDMLLEGSCHCGAVRFSVDSLHPYPYQRCYCSICCKTAGDGGYAINLSGRAETLRARRGKTTSASPATLRRASPSGTDDWRWRRERNNTGGCSVLRRDDCGGHSSPGVSQRALCLRRYTCLGLSKGR</sequence>
<keyword evidence="8" id="KW-1185">Reference proteome</keyword>
<comment type="caution">
    <text evidence="7">The sequence shown here is derived from an EMBL/GenBank/DDBJ whole genome shotgun (WGS) entry which is preliminary data.</text>
</comment>
<feature type="chain" id="PRO_5033060640" description="CENP-V/GFA domain-containing protein" evidence="5">
    <location>
        <begin position="21"/>
        <end position="210"/>
    </location>
</feature>
<dbReference type="InterPro" id="IPR011057">
    <property type="entry name" value="Mss4-like_sf"/>
</dbReference>
<name>A0A839VAI4_9GAMM</name>
<accession>A0A839VAI4</accession>
<proteinExistence type="inferred from homology"/>
<dbReference type="GO" id="GO:0016846">
    <property type="term" value="F:carbon-sulfur lyase activity"/>
    <property type="evidence" value="ECO:0007669"/>
    <property type="project" value="InterPro"/>
</dbReference>
<reference evidence="7 8" key="1">
    <citation type="submission" date="2020-08" db="EMBL/GenBank/DDBJ databases">
        <title>Genomic Encyclopedia of Type Strains, Phase III (KMG-III): the genomes of soil and plant-associated and newly described type strains.</title>
        <authorList>
            <person name="Whitman W."/>
        </authorList>
    </citation>
    <scope>NUCLEOTIDE SEQUENCE [LARGE SCALE GENOMIC DNA]</scope>
    <source>
        <strain evidence="7 8">CECT 7282</strain>
    </source>
</reference>
<dbReference type="Gene3D" id="2.170.150.70">
    <property type="match status" value="1"/>
</dbReference>
<keyword evidence="3" id="KW-0862">Zinc</keyword>
<dbReference type="InterPro" id="IPR006913">
    <property type="entry name" value="CENP-V/GFA"/>
</dbReference>
<evidence type="ECO:0000313" key="8">
    <source>
        <dbReference type="Proteomes" id="UP000547614"/>
    </source>
</evidence>
<dbReference type="AlphaFoldDB" id="A0A839VAI4"/>
<dbReference type="Proteomes" id="UP000547614">
    <property type="component" value="Unassembled WGS sequence"/>
</dbReference>
<dbReference type="EMBL" id="JACHXP010000010">
    <property type="protein sequence ID" value="MBB3190975.1"/>
    <property type="molecule type" value="Genomic_DNA"/>
</dbReference>
<organism evidence="7 8">
    <name type="scientific">Halomonas cerina</name>
    <dbReference type="NCBI Taxonomy" id="447424"/>
    <lineage>
        <taxon>Bacteria</taxon>
        <taxon>Pseudomonadati</taxon>
        <taxon>Pseudomonadota</taxon>
        <taxon>Gammaproteobacteria</taxon>
        <taxon>Oceanospirillales</taxon>
        <taxon>Halomonadaceae</taxon>
        <taxon>Halomonas</taxon>
    </lineage>
</organism>